<comment type="caution">
    <text evidence="1">The sequence shown here is derived from an EMBL/GenBank/DDBJ whole genome shotgun (WGS) entry which is preliminary data.</text>
</comment>
<dbReference type="Proteomes" id="UP000299102">
    <property type="component" value="Unassembled WGS sequence"/>
</dbReference>
<name>A0A4C1TT00_EUMVA</name>
<protein>
    <submittedName>
        <fullName evidence="1">Uncharacterized protein</fullName>
    </submittedName>
</protein>
<sequence>MSGKLIMKRKLDKTEEQSSCIEKSETGKFLSQSSALKLDKQEEKSSEFIDTAKMQANSLCTAVKKIIIIKCRQTKPRQGSNMCSREANAILERRRIFE</sequence>
<reference evidence="1 2" key="1">
    <citation type="journal article" date="2019" name="Commun. Biol.">
        <title>The bagworm genome reveals a unique fibroin gene that provides high tensile strength.</title>
        <authorList>
            <person name="Kono N."/>
            <person name="Nakamura H."/>
            <person name="Ohtoshi R."/>
            <person name="Tomita M."/>
            <person name="Numata K."/>
            <person name="Arakawa K."/>
        </authorList>
    </citation>
    <scope>NUCLEOTIDE SEQUENCE [LARGE SCALE GENOMIC DNA]</scope>
</reference>
<gene>
    <name evidence="1" type="ORF">EVAR_101437_1</name>
</gene>
<evidence type="ECO:0000313" key="1">
    <source>
        <dbReference type="EMBL" id="GBP17142.1"/>
    </source>
</evidence>
<evidence type="ECO:0000313" key="2">
    <source>
        <dbReference type="Proteomes" id="UP000299102"/>
    </source>
</evidence>
<dbReference type="AlphaFoldDB" id="A0A4C1TT00"/>
<organism evidence="1 2">
    <name type="scientific">Eumeta variegata</name>
    <name type="common">Bagworm moth</name>
    <name type="synonym">Eumeta japonica</name>
    <dbReference type="NCBI Taxonomy" id="151549"/>
    <lineage>
        <taxon>Eukaryota</taxon>
        <taxon>Metazoa</taxon>
        <taxon>Ecdysozoa</taxon>
        <taxon>Arthropoda</taxon>
        <taxon>Hexapoda</taxon>
        <taxon>Insecta</taxon>
        <taxon>Pterygota</taxon>
        <taxon>Neoptera</taxon>
        <taxon>Endopterygota</taxon>
        <taxon>Lepidoptera</taxon>
        <taxon>Glossata</taxon>
        <taxon>Ditrysia</taxon>
        <taxon>Tineoidea</taxon>
        <taxon>Psychidae</taxon>
        <taxon>Oiketicinae</taxon>
        <taxon>Eumeta</taxon>
    </lineage>
</organism>
<keyword evidence="2" id="KW-1185">Reference proteome</keyword>
<proteinExistence type="predicted"/>
<accession>A0A4C1TT00</accession>
<dbReference type="EMBL" id="BGZK01006221">
    <property type="protein sequence ID" value="GBP17142.1"/>
    <property type="molecule type" value="Genomic_DNA"/>
</dbReference>